<dbReference type="PANTHER" id="PTHR30283">
    <property type="entry name" value="PEROXIDE STRESS RESPONSE PROTEIN YAAA"/>
    <property type="match status" value="1"/>
</dbReference>
<dbReference type="InterPro" id="IPR005583">
    <property type="entry name" value="YaaA"/>
</dbReference>
<accession>A0A127QKF0</accession>
<protein>
    <recommendedName>
        <fullName evidence="1">UPF0246 protein CAter282_2825</fullName>
    </recommendedName>
</protein>
<dbReference type="GO" id="GO:0033194">
    <property type="term" value="P:response to hydroperoxide"/>
    <property type="evidence" value="ECO:0007669"/>
    <property type="project" value="TreeGrafter"/>
</dbReference>
<dbReference type="Pfam" id="PF03883">
    <property type="entry name" value="H2O2_YaaD"/>
    <property type="match status" value="1"/>
</dbReference>
<comment type="similarity">
    <text evidence="1">Belongs to the UPF0246 family.</text>
</comment>
<dbReference type="Proteomes" id="UP000071778">
    <property type="component" value="Chromosome"/>
</dbReference>
<dbReference type="EMBL" id="CP013235">
    <property type="protein sequence ID" value="AMP10549.1"/>
    <property type="molecule type" value="Genomic_DNA"/>
</dbReference>
<sequence length="281" mass="31466">MDADVIADVSVSLRTLFGLFGCSHADCFVAAKSLDYTTPSSTDSHTTPDFVDHSAELIEVLKQLSPAQIGSMMKISDPLAQLNTARFASWSKTFTSDNSKQAIMAFNGDVYEGLNAATLNSAQLTYTQNHVRILSGLYGVLRPLDRMQPYRLEMGTSLVNPRGRNLYAFWGDTVTQALNQHLAKQKKRALVNLASEEYFKVVRPAVLDAPIISPVFEDWKNGKYKIISFYAKRARGLMARYAALNKITDPEKLKGFDLDGYQYVPQDSDAGRWMFRRRLAD</sequence>
<dbReference type="NCBIfam" id="NF002541">
    <property type="entry name" value="PRK02101.1-1"/>
    <property type="match status" value="1"/>
</dbReference>
<keyword evidence="3" id="KW-1185">Reference proteome</keyword>
<dbReference type="AlphaFoldDB" id="A0A127QKF0"/>
<dbReference type="GO" id="GO:0005829">
    <property type="term" value="C:cytosol"/>
    <property type="evidence" value="ECO:0007669"/>
    <property type="project" value="TreeGrafter"/>
</dbReference>
<dbReference type="PATRIC" id="fig|279058.18.peg.2782"/>
<dbReference type="PANTHER" id="PTHR30283:SF4">
    <property type="entry name" value="PEROXIDE STRESS RESISTANCE PROTEIN YAAA"/>
    <property type="match status" value="1"/>
</dbReference>
<evidence type="ECO:0000313" key="2">
    <source>
        <dbReference type="EMBL" id="AMP10549.1"/>
    </source>
</evidence>
<dbReference type="NCBIfam" id="NF002542">
    <property type="entry name" value="PRK02101.1-3"/>
    <property type="match status" value="1"/>
</dbReference>
<name>A0A127QKF0_9BURK</name>
<dbReference type="HAMAP" id="MF_00652">
    <property type="entry name" value="UPF0246"/>
    <property type="match status" value="1"/>
</dbReference>
<evidence type="ECO:0000313" key="3">
    <source>
        <dbReference type="Proteomes" id="UP000071778"/>
    </source>
</evidence>
<reference evidence="2 3" key="1">
    <citation type="submission" date="2015-11" db="EMBL/GenBank/DDBJ databases">
        <title>Exploring the genomic traits of fungus-feeding bacterial genus Collimonas.</title>
        <authorList>
            <person name="Song C."/>
            <person name="Schmidt R."/>
            <person name="de Jager V."/>
            <person name="Krzyzanowska D."/>
            <person name="Jongedijk E."/>
            <person name="Cankar K."/>
            <person name="Beekwilder J."/>
            <person name="van Veen A."/>
            <person name="de Boer W."/>
            <person name="van Veen J.A."/>
            <person name="Garbeva P."/>
        </authorList>
    </citation>
    <scope>NUCLEOTIDE SEQUENCE [LARGE SCALE GENOMIC DNA]</scope>
    <source>
        <strain evidence="2 3">Ter282</strain>
    </source>
</reference>
<gene>
    <name evidence="2" type="ORF">CAter282_2825</name>
</gene>
<evidence type="ECO:0000256" key="1">
    <source>
        <dbReference type="HAMAP-Rule" id="MF_00652"/>
    </source>
</evidence>
<proteinExistence type="inferred from homology"/>
<organism evidence="2 3">
    <name type="scientific">Collimonas arenae</name>
    <dbReference type="NCBI Taxonomy" id="279058"/>
    <lineage>
        <taxon>Bacteria</taxon>
        <taxon>Pseudomonadati</taxon>
        <taxon>Pseudomonadota</taxon>
        <taxon>Betaproteobacteria</taxon>
        <taxon>Burkholderiales</taxon>
        <taxon>Oxalobacteraceae</taxon>
        <taxon>Collimonas</taxon>
    </lineage>
</organism>